<name>A0A6P1DEG1_9NOCA</name>
<comment type="subcellular location">
    <subcellularLocation>
        <location evidence="1">Cell membrane</location>
        <topology evidence="1">Multi-pass membrane protein</topology>
    </subcellularLocation>
</comment>
<accession>A0A6P1DEG1</accession>
<gene>
    <name evidence="8" type="ORF">GV789_26050</name>
    <name evidence="9" type="ORF">GV794_27110</name>
</gene>
<evidence type="ECO:0000256" key="5">
    <source>
        <dbReference type="ARBA" id="ARBA00023136"/>
    </source>
</evidence>
<dbReference type="AlphaFoldDB" id="A0A6P1DEG1"/>
<evidence type="ECO:0000313" key="11">
    <source>
        <dbReference type="Proteomes" id="UP000470876"/>
    </source>
</evidence>
<evidence type="ECO:0000313" key="9">
    <source>
        <dbReference type="EMBL" id="NEW59274.1"/>
    </source>
</evidence>
<dbReference type="InterPro" id="IPR051211">
    <property type="entry name" value="PG_lysyltransferase"/>
</dbReference>
<feature type="transmembrane region" description="Helical" evidence="6">
    <location>
        <begin position="321"/>
        <end position="342"/>
    </location>
</feature>
<feature type="domain" description="Phosphatidylglycerol lysyltransferase C-terminal" evidence="7">
    <location>
        <begin position="372"/>
        <end position="671"/>
    </location>
</feature>
<dbReference type="InterPro" id="IPR024320">
    <property type="entry name" value="LPG_synthase_C"/>
</dbReference>
<keyword evidence="2" id="KW-1003">Cell membrane</keyword>
<dbReference type="GO" id="GO:0005886">
    <property type="term" value="C:plasma membrane"/>
    <property type="evidence" value="ECO:0007669"/>
    <property type="project" value="UniProtKB-SubCell"/>
</dbReference>
<feature type="transmembrane region" description="Helical" evidence="6">
    <location>
        <begin position="233"/>
        <end position="252"/>
    </location>
</feature>
<dbReference type="GO" id="GO:0016755">
    <property type="term" value="F:aminoacyltransferase activity"/>
    <property type="evidence" value="ECO:0007669"/>
    <property type="project" value="TreeGrafter"/>
</dbReference>
<organism evidence="8 10">
    <name type="scientific">Nocardia cyriacigeorgica</name>
    <dbReference type="NCBI Taxonomy" id="135487"/>
    <lineage>
        <taxon>Bacteria</taxon>
        <taxon>Bacillati</taxon>
        <taxon>Actinomycetota</taxon>
        <taxon>Actinomycetes</taxon>
        <taxon>Mycobacteriales</taxon>
        <taxon>Nocardiaceae</taxon>
        <taxon>Nocardia</taxon>
    </lineage>
</organism>
<keyword evidence="4 6" id="KW-1133">Transmembrane helix</keyword>
<feature type="transmembrane region" description="Helical" evidence="6">
    <location>
        <begin position="182"/>
        <end position="212"/>
    </location>
</feature>
<feature type="transmembrane region" description="Helical" evidence="6">
    <location>
        <begin position="292"/>
        <end position="315"/>
    </location>
</feature>
<evidence type="ECO:0000256" key="3">
    <source>
        <dbReference type="ARBA" id="ARBA00022692"/>
    </source>
</evidence>
<dbReference type="Proteomes" id="UP000468928">
    <property type="component" value="Unassembled WGS sequence"/>
</dbReference>
<dbReference type="Pfam" id="PF09924">
    <property type="entry name" value="LPG_synthase_C"/>
    <property type="match status" value="1"/>
</dbReference>
<dbReference type="EMBL" id="JAAGUX010000087">
    <property type="protein sequence ID" value="NEW59274.1"/>
    <property type="molecule type" value="Genomic_DNA"/>
</dbReference>
<evidence type="ECO:0000256" key="1">
    <source>
        <dbReference type="ARBA" id="ARBA00004651"/>
    </source>
</evidence>
<evidence type="ECO:0000313" key="10">
    <source>
        <dbReference type="Proteomes" id="UP000468928"/>
    </source>
</evidence>
<feature type="transmembrane region" description="Helical" evidence="6">
    <location>
        <begin position="114"/>
        <end position="136"/>
    </location>
</feature>
<feature type="transmembrane region" description="Helical" evidence="6">
    <location>
        <begin position="30"/>
        <end position="51"/>
    </location>
</feature>
<feature type="transmembrane region" description="Helical" evidence="6">
    <location>
        <begin position="267"/>
        <end position="285"/>
    </location>
</feature>
<evidence type="ECO:0000256" key="2">
    <source>
        <dbReference type="ARBA" id="ARBA00022475"/>
    </source>
</evidence>
<dbReference type="PANTHER" id="PTHR34697:SF2">
    <property type="entry name" value="PHOSPHATIDYLGLYCEROL LYSYLTRANSFERASE"/>
    <property type="match status" value="1"/>
</dbReference>
<reference evidence="10 11" key="1">
    <citation type="submission" date="2020-01" db="EMBL/GenBank/DDBJ databases">
        <title>Genetics and antimicrobial susceptibilities of Nocardia species isolated from the soil; a comparison with species isolated from humans.</title>
        <authorList>
            <person name="Carrasco G."/>
            <person name="Monzon S."/>
            <person name="Sansegundo M."/>
            <person name="Garcia E."/>
            <person name="Garrido N."/>
            <person name="Medina M.J."/>
            <person name="Villalon P."/>
            <person name="Ramirez-Arocha A.C."/>
            <person name="Jimenez P."/>
            <person name="Cuesta I."/>
            <person name="Valdezate S."/>
        </authorList>
    </citation>
    <scope>NUCLEOTIDE SEQUENCE [LARGE SCALE GENOMIC DNA]</scope>
    <source>
        <strain evidence="8 10">CNM20110639</strain>
        <strain evidence="9 11">CNM20110649</strain>
    </source>
</reference>
<dbReference type="RefSeq" id="WP_163830206.1">
    <property type="nucleotide sequence ID" value="NZ_JAAGUX010000087.1"/>
</dbReference>
<keyword evidence="5 6" id="KW-0472">Membrane</keyword>
<evidence type="ECO:0000313" key="8">
    <source>
        <dbReference type="EMBL" id="NEW47869.1"/>
    </source>
</evidence>
<dbReference type="GO" id="GO:0055091">
    <property type="term" value="P:phospholipid homeostasis"/>
    <property type="evidence" value="ECO:0007669"/>
    <property type="project" value="TreeGrafter"/>
</dbReference>
<protein>
    <submittedName>
        <fullName evidence="8">DUF2156 domain-containing protein</fullName>
    </submittedName>
</protein>
<dbReference type="EMBL" id="JAAGUZ010000107">
    <property type="protein sequence ID" value="NEW47869.1"/>
    <property type="molecule type" value="Genomic_DNA"/>
</dbReference>
<keyword evidence="11" id="KW-1185">Reference proteome</keyword>
<sequence length="706" mass="76494">MTAELAESSRTGGDRIIGFLRRGAAGARRFPLTVVVCVVLIVTGLVSQGFWRAVSEAGWFDSVAYGVPALRDGRWLTLLLGPWFGPTPGQYVSMVLLVASAFGIGEWRLGTRATLVVAVSGQLIGVLGACGLIVAAEATNWPWAVELAGVRDVGCTTAVIAVLAVATATVPSPWRLRGRAVLYGYVIVSFLFLGRFADVAHLIAFVVFVFAGERWYARQERGIRPRTNREARLVASIGLWLIALVHVTVYLVPGDGPFGPTSASDDAWWSPVLTVVVAGLLADQLRRGRRWAWWVTLLYALFAVIATMLVVVLVVTTDYESLGAVTAGTGLLWAGEAVLLIASRSAFTVPRRRTVVGGGEPTDDPAGHARSLIRRLGGSTMSWMITWDGIDYFFPRGREAVIGFRRHAGVVIALADPVCEPAQSAAVIDDFRAFSESQAMIPCLFSVSEDTATVARQLGWRALQIAEDTLIDLPELQLAGKKWQKIRSAMNKADKAGTTFVLGRLAEQPGGVLTQVREISEQWVGEKGLPEMGFTLGTVEEALDDEVRVALAVGVGDNVQAVLSWLPVYGAGERIRGWTLDVMRKRTTPDANNTIEFLIARSALAFKEEGAEFVSLSGAPLARAEDSGDIRGIDKGLDLIGAALEPFYGFRSLHHFKTKFNPRYVGIYLCFRDEADLPRIGVAISRAYLPTATPRQLAAMLREPRG</sequence>
<dbReference type="Proteomes" id="UP000470876">
    <property type="component" value="Unassembled WGS sequence"/>
</dbReference>
<proteinExistence type="predicted"/>
<dbReference type="PANTHER" id="PTHR34697">
    <property type="entry name" value="PHOSPHATIDYLGLYCEROL LYSYLTRANSFERASE"/>
    <property type="match status" value="1"/>
</dbReference>
<evidence type="ECO:0000256" key="6">
    <source>
        <dbReference type="SAM" id="Phobius"/>
    </source>
</evidence>
<comment type="caution">
    <text evidence="8">The sequence shown here is derived from an EMBL/GenBank/DDBJ whole genome shotgun (WGS) entry which is preliminary data.</text>
</comment>
<evidence type="ECO:0000259" key="7">
    <source>
        <dbReference type="Pfam" id="PF09924"/>
    </source>
</evidence>
<evidence type="ECO:0000256" key="4">
    <source>
        <dbReference type="ARBA" id="ARBA00022989"/>
    </source>
</evidence>
<keyword evidence="3 6" id="KW-0812">Transmembrane</keyword>